<gene>
    <name evidence="1" type="ORF">RB614_10895</name>
</gene>
<dbReference type="InterPro" id="IPR036271">
    <property type="entry name" value="Tet_transcr_reg_TetR-rel_C_sf"/>
</dbReference>
<dbReference type="SUPFAM" id="SSF46689">
    <property type="entry name" value="Homeodomain-like"/>
    <property type="match status" value="1"/>
</dbReference>
<name>A0ABU0ZFA3_9ACTN</name>
<organism evidence="1 2">
    <name type="scientific">Phytohabitans maris</name>
    <dbReference type="NCBI Taxonomy" id="3071409"/>
    <lineage>
        <taxon>Bacteria</taxon>
        <taxon>Bacillati</taxon>
        <taxon>Actinomycetota</taxon>
        <taxon>Actinomycetes</taxon>
        <taxon>Micromonosporales</taxon>
        <taxon>Micromonosporaceae</taxon>
    </lineage>
</organism>
<dbReference type="Gene3D" id="1.10.357.10">
    <property type="entry name" value="Tetracycline Repressor, domain 2"/>
    <property type="match status" value="1"/>
</dbReference>
<protein>
    <recommendedName>
        <fullName evidence="3">TetR family transcriptional regulator</fullName>
    </recommendedName>
</protein>
<dbReference type="Proteomes" id="UP001230908">
    <property type="component" value="Unassembled WGS sequence"/>
</dbReference>
<evidence type="ECO:0000313" key="1">
    <source>
        <dbReference type="EMBL" id="MDQ7905027.1"/>
    </source>
</evidence>
<keyword evidence="2" id="KW-1185">Reference proteome</keyword>
<evidence type="ECO:0008006" key="3">
    <source>
        <dbReference type="Google" id="ProtNLM"/>
    </source>
</evidence>
<proteinExistence type="predicted"/>
<dbReference type="InterPro" id="IPR009057">
    <property type="entry name" value="Homeodomain-like_sf"/>
</dbReference>
<dbReference type="RefSeq" id="WP_308712292.1">
    <property type="nucleotide sequence ID" value="NZ_JAVHUY010000008.1"/>
</dbReference>
<evidence type="ECO:0000313" key="2">
    <source>
        <dbReference type="Proteomes" id="UP001230908"/>
    </source>
</evidence>
<accession>A0ABU0ZFA3</accession>
<comment type="caution">
    <text evidence="1">The sequence shown here is derived from an EMBL/GenBank/DDBJ whole genome shotgun (WGS) entry which is preliminary data.</text>
</comment>
<dbReference type="SUPFAM" id="SSF48498">
    <property type="entry name" value="Tetracyclin repressor-like, C-terminal domain"/>
    <property type="match status" value="1"/>
</dbReference>
<reference evidence="1 2" key="1">
    <citation type="submission" date="2023-08" db="EMBL/GenBank/DDBJ databases">
        <title>Phytohabitans sansha sp. nov., isolated from marine sediment.</title>
        <authorList>
            <person name="Zhao Y."/>
            <person name="Yi K."/>
        </authorList>
    </citation>
    <scope>NUCLEOTIDE SEQUENCE [LARGE SCALE GENOMIC DNA]</scope>
    <source>
        <strain evidence="1 2">ZYX-F-186</strain>
    </source>
</reference>
<sequence length="253" mass="26712">MPGRAHAGGRAPRISTDDIVRVGRALGMGALSVKAVAAELGVTAAALYRHVDGRWGLERLVGESVLAELVLRDDPRHGIEPHLLSFALQLRAFTLTRPGMARYMQVLFPRGEAGRRVLTAEVEALARRGYAPDAAVVVSGAVASLTIAMAASEEQSVAVEREDAGGLDRERRAATAGLDVDDRLAPAHAALPRVPRAEYVRLVLTGAIRGLLGVAPPGRPVADIVADLATTEKDLATTEKDLAAEDLAIEKES</sequence>
<dbReference type="EMBL" id="JAVHUY010000008">
    <property type="protein sequence ID" value="MDQ7905027.1"/>
    <property type="molecule type" value="Genomic_DNA"/>
</dbReference>